<reference evidence="2" key="1">
    <citation type="submission" date="2016-11" db="EMBL/GenBank/DDBJ databases">
        <title>The genome sequence of Colletotrichum cuscutae.</title>
        <authorList>
            <person name="Baroncelli R."/>
        </authorList>
    </citation>
    <scope>NUCLEOTIDE SEQUENCE</scope>
    <source>
        <strain evidence="2">IMI 304802</strain>
    </source>
</reference>
<dbReference type="Proteomes" id="UP001239213">
    <property type="component" value="Unassembled WGS sequence"/>
</dbReference>
<sequence length="131" mass="14390">MRPSPQYRPGPQLGWLCFVSTGYCVVDILSQRQDPQEPYCVLDFPDTFAQVKLTCTAPSHRKSSNGKPKAPPAPRPPPPPPADLFPLITHHPAEPSSAKSPSSPHTIPHRLRIRGFDSDSDSDTLTPLVFV</sequence>
<dbReference type="EMBL" id="MPDP01000147">
    <property type="protein sequence ID" value="KAK1475826.1"/>
    <property type="molecule type" value="Genomic_DNA"/>
</dbReference>
<comment type="caution">
    <text evidence="2">The sequence shown here is derived from an EMBL/GenBank/DDBJ whole genome shotgun (WGS) entry which is preliminary data.</text>
</comment>
<evidence type="ECO:0000313" key="2">
    <source>
        <dbReference type="EMBL" id="KAK1475826.1"/>
    </source>
</evidence>
<feature type="compositionally biased region" description="Low complexity" evidence="1">
    <location>
        <begin position="94"/>
        <end position="104"/>
    </location>
</feature>
<name>A0AAI9VDH0_9PEZI</name>
<dbReference type="AlphaFoldDB" id="A0AAI9VDH0"/>
<feature type="region of interest" description="Disordered" evidence="1">
    <location>
        <begin position="57"/>
        <end position="124"/>
    </location>
</feature>
<evidence type="ECO:0000313" key="3">
    <source>
        <dbReference type="Proteomes" id="UP001239213"/>
    </source>
</evidence>
<gene>
    <name evidence="2" type="ORF">CCUS01_16857</name>
</gene>
<organism evidence="2 3">
    <name type="scientific">Colletotrichum cuscutae</name>
    <dbReference type="NCBI Taxonomy" id="1209917"/>
    <lineage>
        <taxon>Eukaryota</taxon>
        <taxon>Fungi</taxon>
        <taxon>Dikarya</taxon>
        <taxon>Ascomycota</taxon>
        <taxon>Pezizomycotina</taxon>
        <taxon>Sordariomycetes</taxon>
        <taxon>Hypocreomycetidae</taxon>
        <taxon>Glomerellales</taxon>
        <taxon>Glomerellaceae</taxon>
        <taxon>Colletotrichum</taxon>
        <taxon>Colletotrichum acutatum species complex</taxon>
    </lineage>
</organism>
<feature type="compositionally biased region" description="Pro residues" evidence="1">
    <location>
        <begin position="69"/>
        <end position="83"/>
    </location>
</feature>
<evidence type="ECO:0000256" key="1">
    <source>
        <dbReference type="SAM" id="MobiDB-lite"/>
    </source>
</evidence>
<protein>
    <submittedName>
        <fullName evidence="2">Uncharacterized protein</fullName>
    </submittedName>
</protein>
<accession>A0AAI9VDH0</accession>
<keyword evidence="3" id="KW-1185">Reference proteome</keyword>
<proteinExistence type="predicted"/>